<name>A0ABV1E1S9_9FIRM</name>
<gene>
    <name evidence="3" type="ORF">WMO26_06505</name>
</gene>
<keyword evidence="2" id="KW-1133">Transmembrane helix</keyword>
<sequence length="718" mass="78009">MANKYSLDDIIKEAKHRHKGNGPIDTSKTEEILLEFSAKNIREPMEDENRKDAPFRPDQETQPMPIQAFQKKRPAEDDELEGQLKLFDSDGVEEPGPVNERVLYEKRRERAEKFVLSGTEEDTDPKELYDADSEAGKQIDDFTSYEDAPVIQAHLNSQFSGLLTRLGLSVLGLLITGWLTVAPALFLYTGAKLPLYDFPVTSPMLFVSINAAVLMLAASVNSAVFASSLRSAFKLHTAPDMPTAIAVFAVFVHTFSMLFFPERVADMTVPLYTAPVMLLLCANAGGKLLKLSRIKENFAFLSQKGVKHGARMLPNDNTTRDLCRNILGDPYIVMPVKASFLTGFLDDSYADDSCASLGGFLSPCVLLGSLVTAVACLVVTKDGALAITAFAAVCCLAAPIASLLCGNLPMKAASRRLLRRGAMLSGFPAVDDYFLTNSLTVDASDLFPAGSVTLNGIKTFSGGRIDQAILDAAALVHTAGGPLTPVFEQVIQGDDKILPTVESLVYEQGMGISGWVDGRRVLAGNRELLQNHGIVPPSLDYESRYLRARRKLVYLCSAGELCAMFVVTYRFSPYIRQELDRFARNGIGLMVRTCDPNVTTELLCDGFDISESDVLILSAAATSEFDQLSVPQETAQASVAYDGKIDGLMDVLSSSIRLGTIVKLSSVLQVIGVLLGFLLSAFLAFYGGLYNLNGATALLFQLFWLLASLIPSLLRSSS</sequence>
<proteinExistence type="predicted"/>
<organism evidence="3 4">
    <name type="scientific">Solibaculum intestinale</name>
    <dbReference type="NCBI Taxonomy" id="3133165"/>
    <lineage>
        <taxon>Bacteria</taxon>
        <taxon>Bacillati</taxon>
        <taxon>Bacillota</taxon>
        <taxon>Clostridia</taxon>
        <taxon>Eubacteriales</taxon>
        <taxon>Oscillospiraceae</taxon>
        <taxon>Solibaculum</taxon>
    </lineage>
</organism>
<keyword evidence="2" id="KW-0472">Membrane</keyword>
<comment type="caution">
    <text evidence="3">The sequence shown here is derived from an EMBL/GenBank/DDBJ whole genome shotgun (WGS) entry which is preliminary data.</text>
</comment>
<evidence type="ECO:0000313" key="3">
    <source>
        <dbReference type="EMBL" id="MEQ2440471.1"/>
    </source>
</evidence>
<protein>
    <recommendedName>
        <fullName evidence="5">Cation-translocating P-type ATPase</fullName>
    </recommendedName>
</protein>
<feature type="transmembrane region" description="Helical" evidence="2">
    <location>
        <begin position="241"/>
        <end position="260"/>
    </location>
</feature>
<dbReference type="Proteomes" id="UP001489509">
    <property type="component" value="Unassembled WGS sequence"/>
</dbReference>
<keyword evidence="2" id="KW-0812">Transmembrane</keyword>
<feature type="compositionally biased region" description="Basic and acidic residues" evidence="1">
    <location>
        <begin position="40"/>
        <end position="59"/>
    </location>
</feature>
<feature type="transmembrane region" description="Helical" evidence="2">
    <location>
        <begin position="386"/>
        <end position="410"/>
    </location>
</feature>
<evidence type="ECO:0000256" key="2">
    <source>
        <dbReference type="SAM" id="Phobius"/>
    </source>
</evidence>
<feature type="transmembrane region" description="Helical" evidence="2">
    <location>
        <begin position="552"/>
        <end position="571"/>
    </location>
</feature>
<feature type="transmembrane region" description="Helical" evidence="2">
    <location>
        <begin position="166"/>
        <end position="188"/>
    </location>
</feature>
<feature type="transmembrane region" description="Helical" evidence="2">
    <location>
        <begin position="667"/>
        <end position="689"/>
    </location>
</feature>
<dbReference type="RefSeq" id="WP_349219052.1">
    <property type="nucleotide sequence ID" value="NZ_JBBMFD010000008.1"/>
</dbReference>
<dbReference type="Gene3D" id="3.40.1110.10">
    <property type="entry name" value="Calcium-transporting ATPase, cytoplasmic domain N"/>
    <property type="match status" value="1"/>
</dbReference>
<feature type="transmembrane region" description="Helical" evidence="2">
    <location>
        <begin position="272"/>
        <end position="289"/>
    </location>
</feature>
<feature type="transmembrane region" description="Helical" evidence="2">
    <location>
        <begin position="360"/>
        <end position="380"/>
    </location>
</feature>
<feature type="transmembrane region" description="Helical" evidence="2">
    <location>
        <begin position="208"/>
        <end position="229"/>
    </location>
</feature>
<evidence type="ECO:0008006" key="5">
    <source>
        <dbReference type="Google" id="ProtNLM"/>
    </source>
</evidence>
<dbReference type="InterPro" id="IPR023299">
    <property type="entry name" value="ATPase_P-typ_cyto_dom_N"/>
</dbReference>
<dbReference type="EMBL" id="JBBMFD010000008">
    <property type="protein sequence ID" value="MEQ2440471.1"/>
    <property type="molecule type" value="Genomic_DNA"/>
</dbReference>
<feature type="region of interest" description="Disordered" evidence="1">
    <location>
        <begin position="38"/>
        <end position="65"/>
    </location>
</feature>
<evidence type="ECO:0000256" key="1">
    <source>
        <dbReference type="SAM" id="MobiDB-lite"/>
    </source>
</evidence>
<feature type="transmembrane region" description="Helical" evidence="2">
    <location>
        <begin position="696"/>
        <end position="714"/>
    </location>
</feature>
<evidence type="ECO:0000313" key="4">
    <source>
        <dbReference type="Proteomes" id="UP001489509"/>
    </source>
</evidence>
<keyword evidence="4" id="KW-1185">Reference proteome</keyword>
<accession>A0ABV1E1S9</accession>
<reference evidence="3 4" key="1">
    <citation type="submission" date="2024-03" db="EMBL/GenBank/DDBJ databases">
        <title>Human intestinal bacterial collection.</title>
        <authorList>
            <person name="Pauvert C."/>
            <person name="Hitch T.C.A."/>
            <person name="Clavel T."/>
        </authorList>
    </citation>
    <scope>NUCLEOTIDE SEQUENCE [LARGE SCALE GENOMIC DNA]</scope>
    <source>
        <strain evidence="3 4">CLA-JM-H44</strain>
    </source>
</reference>